<proteinExistence type="predicted"/>
<evidence type="ECO:0000313" key="2">
    <source>
        <dbReference type="EMBL" id="MEE2526458.1"/>
    </source>
</evidence>
<feature type="transmembrane region" description="Helical" evidence="1">
    <location>
        <begin position="6"/>
        <end position="30"/>
    </location>
</feature>
<accession>A0ABU7LRC0</accession>
<name>A0ABU7LRC0_9PROT</name>
<dbReference type="Proteomes" id="UP001354971">
    <property type="component" value="Unassembled WGS sequence"/>
</dbReference>
<keyword evidence="3" id="KW-1185">Reference proteome</keyword>
<reference evidence="2 3" key="1">
    <citation type="submission" date="2024-01" db="EMBL/GenBank/DDBJ databases">
        <title>Hyphobacterium bacterium isolated from marine sediment.</title>
        <authorList>
            <person name="Zhao S."/>
        </authorList>
    </citation>
    <scope>NUCLEOTIDE SEQUENCE [LARGE SCALE GENOMIC DNA]</scope>
    <source>
        <strain evidence="3">HN65</strain>
    </source>
</reference>
<dbReference type="EMBL" id="JAZDRP010000004">
    <property type="protein sequence ID" value="MEE2526458.1"/>
    <property type="molecule type" value="Genomic_DNA"/>
</dbReference>
<sequence length="286" mass="31386">MDFSQILALVLAAGLGGMLAFLPALLLHVLGGRFITFLRSSIVIAGMIAGLFWFSPYLQLSTGPFLRQFATANLAEEVNSSLREEPLLAAYMDRYPDRAAIILLRAEQAFLNNGEAGLYQEAAIIGEEIGISVMTELGAYASDEDLQRLFDAMVNVGEQNRTRPQLCYTFFYNQIAPQNIDPVLMARVGEAEGFRGVIRAMTMIVRNAGDTRIPIDFATAQAAVMEAEAGIYTDDNEDDIRFAMGARPQDDSEYLAACDLMLSIFEAYNNHPDRAAIIRLIYGSGG</sequence>
<feature type="transmembrane region" description="Helical" evidence="1">
    <location>
        <begin position="37"/>
        <end position="58"/>
    </location>
</feature>
<keyword evidence="1" id="KW-0812">Transmembrane</keyword>
<protein>
    <submittedName>
        <fullName evidence="2">Uncharacterized protein</fullName>
    </submittedName>
</protein>
<comment type="caution">
    <text evidence="2">The sequence shown here is derived from an EMBL/GenBank/DDBJ whole genome shotgun (WGS) entry which is preliminary data.</text>
</comment>
<evidence type="ECO:0000313" key="3">
    <source>
        <dbReference type="Proteomes" id="UP001354971"/>
    </source>
</evidence>
<keyword evidence="1" id="KW-1133">Transmembrane helix</keyword>
<gene>
    <name evidence="2" type="ORF">V0U79_08770</name>
</gene>
<keyword evidence="1" id="KW-0472">Membrane</keyword>
<dbReference type="RefSeq" id="WP_330199121.1">
    <property type="nucleotide sequence ID" value="NZ_JAZDRP010000004.1"/>
</dbReference>
<evidence type="ECO:0000256" key="1">
    <source>
        <dbReference type="SAM" id="Phobius"/>
    </source>
</evidence>
<organism evidence="2 3">
    <name type="scientific">Hyphobacterium lacteum</name>
    <dbReference type="NCBI Taxonomy" id="3116575"/>
    <lineage>
        <taxon>Bacteria</taxon>
        <taxon>Pseudomonadati</taxon>
        <taxon>Pseudomonadota</taxon>
        <taxon>Alphaproteobacteria</taxon>
        <taxon>Maricaulales</taxon>
        <taxon>Maricaulaceae</taxon>
        <taxon>Hyphobacterium</taxon>
    </lineage>
</organism>